<dbReference type="STRING" id="633813.SAMN04488087_1812"/>
<dbReference type="EMBL" id="FRAU01000005">
    <property type="protein sequence ID" value="SHK71316.1"/>
    <property type="molecule type" value="Genomic_DNA"/>
</dbReference>
<organism evidence="1 2">
    <name type="scientific">Rhodothermus profundi</name>
    <dbReference type="NCBI Taxonomy" id="633813"/>
    <lineage>
        <taxon>Bacteria</taxon>
        <taxon>Pseudomonadati</taxon>
        <taxon>Rhodothermota</taxon>
        <taxon>Rhodothermia</taxon>
        <taxon>Rhodothermales</taxon>
        <taxon>Rhodothermaceae</taxon>
        <taxon>Rhodothermus</taxon>
    </lineage>
</organism>
<proteinExistence type="predicted"/>
<accession>A0A1M6UQ97</accession>
<dbReference type="Proteomes" id="UP000185812">
    <property type="component" value="Unassembled WGS sequence"/>
</dbReference>
<evidence type="ECO:0000313" key="1">
    <source>
        <dbReference type="EMBL" id="SHK71316.1"/>
    </source>
</evidence>
<dbReference type="AlphaFoldDB" id="A0A1M6UQ97"/>
<gene>
    <name evidence="1" type="ORF">SAMN04488087_1812</name>
</gene>
<keyword evidence="2" id="KW-1185">Reference proteome</keyword>
<sequence>MRPTRYVLLICALPLLNGWAQDEPRLFQFRLFSRGACPCPPGEVLTQPPVDRAMIRTPRTRYHPHIRLVRPAPAVQPHFRNLACRPLRQWAKRTAPQRPERWLKKWRPFSNQSRQNLPNESVRFIFPSILKQSATSAVKNAPAGPT</sequence>
<name>A0A1M6UQ97_9BACT</name>
<protein>
    <submittedName>
        <fullName evidence="1">Uncharacterized protein</fullName>
    </submittedName>
</protein>
<evidence type="ECO:0000313" key="2">
    <source>
        <dbReference type="Proteomes" id="UP000185812"/>
    </source>
</evidence>
<reference evidence="2" key="1">
    <citation type="submission" date="2016-11" db="EMBL/GenBank/DDBJ databases">
        <authorList>
            <person name="Varghese N."/>
            <person name="Submissions S."/>
        </authorList>
    </citation>
    <scope>NUCLEOTIDE SEQUENCE [LARGE SCALE GENOMIC DNA]</scope>
    <source>
        <strain evidence="2">DSM 22212</strain>
    </source>
</reference>